<feature type="region of interest" description="Disordered" evidence="2">
    <location>
        <begin position="440"/>
        <end position="463"/>
    </location>
</feature>
<sequence length="463" mass="51240">MDFDLTATLLDSLGIAMCVFDAQERTVLWNPSFLRFFPEHEGHIHAGEPYADNLRRFYLGRLPPDDLPHIGRFIADGLVRNRLQTRPYVFQHLGRWLRVAAVPLQGGHRIRVWQHVAHVDDGPDAPAAERQAALPASGTRQMLEDLGEAAAVLDDEGRILYANDLFVMMHGLPSREALAQRTYVQIVRQLWDASPDAQERLRRAQDVAAALHDAAFFAGAPFEVPLPGGRWMRVTMNRSAGGQSYALHTDISEVKRNESELRAAELRARESEEQLRVLAEQLRTETRHDVLTGLPNRRSLGAKVQELSAQPGSHALLFIDLDGFKAVNDEAGHAAGDHVLCQVAVRLRRCVRGDDVLVRLGGDEFVVLLRHCTRHGARGIALQIVDVLRSEPFHASERSFRIGASIGVRLFGHTHEPLENLMADADAACYAAKRSGRGRVEMAGADSEPQAPFTLPCASPPAP</sequence>
<dbReference type="Pfam" id="PF12860">
    <property type="entry name" value="PAS_7"/>
    <property type="match status" value="1"/>
</dbReference>
<dbReference type="PANTHER" id="PTHR44757">
    <property type="entry name" value="DIGUANYLATE CYCLASE DGCP"/>
    <property type="match status" value="1"/>
</dbReference>
<dbReference type="EMBL" id="FNJL01000020">
    <property type="protein sequence ID" value="SDP65887.1"/>
    <property type="molecule type" value="Genomic_DNA"/>
</dbReference>
<dbReference type="RefSeq" id="WP_092836064.1">
    <property type="nucleotide sequence ID" value="NZ_CP028290.1"/>
</dbReference>
<dbReference type="CDD" id="cd01949">
    <property type="entry name" value="GGDEF"/>
    <property type="match status" value="1"/>
</dbReference>
<evidence type="ECO:0000259" key="4">
    <source>
        <dbReference type="PROSITE" id="PS50887"/>
    </source>
</evidence>
<dbReference type="Proteomes" id="UP000199317">
    <property type="component" value="Unassembled WGS sequence"/>
</dbReference>
<dbReference type="InterPro" id="IPR043128">
    <property type="entry name" value="Rev_trsase/Diguanyl_cyclase"/>
</dbReference>
<evidence type="ECO:0000313" key="6">
    <source>
        <dbReference type="Proteomes" id="UP000199317"/>
    </source>
</evidence>
<accession>A0A1H0UI44</accession>
<evidence type="ECO:0000259" key="3">
    <source>
        <dbReference type="PROSITE" id="PS50112"/>
    </source>
</evidence>
<feature type="coiled-coil region" evidence="1">
    <location>
        <begin position="254"/>
        <end position="288"/>
    </location>
</feature>
<keyword evidence="1" id="KW-0175">Coiled coil</keyword>
<dbReference type="PROSITE" id="PS50112">
    <property type="entry name" value="PAS"/>
    <property type="match status" value="1"/>
</dbReference>
<dbReference type="SMART" id="SM00091">
    <property type="entry name" value="PAS"/>
    <property type="match status" value="2"/>
</dbReference>
<dbReference type="NCBIfam" id="TIGR00254">
    <property type="entry name" value="GGDEF"/>
    <property type="match status" value="1"/>
</dbReference>
<dbReference type="Gene3D" id="3.30.70.270">
    <property type="match status" value="1"/>
</dbReference>
<evidence type="ECO:0000313" key="5">
    <source>
        <dbReference type="EMBL" id="SDP65887.1"/>
    </source>
</evidence>
<dbReference type="InterPro" id="IPR029787">
    <property type="entry name" value="Nucleotide_cyclase"/>
</dbReference>
<reference evidence="6" key="1">
    <citation type="submission" date="2016-10" db="EMBL/GenBank/DDBJ databases">
        <authorList>
            <person name="Varghese N."/>
            <person name="Submissions S."/>
        </authorList>
    </citation>
    <scope>NUCLEOTIDE SEQUENCE [LARGE SCALE GENOMIC DNA]</scope>
    <source>
        <strain evidence="6">DSM 17101</strain>
    </source>
</reference>
<dbReference type="Pfam" id="PF13188">
    <property type="entry name" value="PAS_8"/>
    <property type="match status" value="1"/>
</dbReference>
<dbReference type="InterPro" id="IPR000160">
    <property type="entry name" value="GGDEF_dom"/>
</dbReference>
<dbReference type="SUPFAM" id="SSF55785">
    <property type="entry name" value="PYP-like sensor domain (PAS domain)"/>
    <property type="match status" value="2"/>
</dbReference>
<dbReference type="SMART" id="SM00267">
    <property type="entry name" value="GGDEF"/>
    <property type="match status" value="1"/>
</dbReference>
<keyword evidence="6" id="KW-1185">Reference proteome</keyword>
<dbReference type="Gene3D" id="3.30.450.20">
    <property type="entry name" value="PAS domain"/>
    <property type="match status" value="1"/>
</dbReference>
<evidence type="ECO:0000256" key="1">
    <source>
        <dbReference type="SAM" id="Coils"/>
    </source>
</evidence>
<dbReference type="Pfam" id="PF00990">
    <property type="entry name" value="GGDEF"/>
    <property type="match status" value="1"/>
</dbReference>
<dbReference type="InterPro" id="IPR000014">
    <property type="entry name" value="PAS"/>
</dbReference>
<organism evidence="5 6">
    <name type="scientific">Paracidovorax cattleyae</name>
    <dbReference type="NCBI Taxonomy" id="80868"/>
    <lineage>
        <taxon>Bacteria</taxon>
        <taxon>Pseudomonadati</taxon>
        <taxon>Pseudomonadota</taxon>
        <taxon>Betaproteobacteria</taxon>
        <taxon>Burkholderiales</taxon>
        <taxon>Comamonadaceae</taxon>
        <taxon>Paracidovorax</taxon>
    </lineage>
</organism>
<proteinExistence type="predicted"/>
<feature type="domain" description="PAS" evidence="3">
    <location>
        <begin position="140"/>
        <end position="187"/>
    </location>
</feature>
<dbReference type="SUPFAM" id="SSF55073">
    <property type="entry name" value="Nucleotide cyclase"/>
    <property type="match status" value="1"/>
</dbReference>
<dbReference type="InterPro" id="IPR052155">
    <property type="entry name" value="Biofilm_reg_signaling"/>
</dbReference>
<dbReference type="PROSITE" id="PS50887">
    <property type="entry name" value="GGDEF"/>
    <property type="match status" value="1"/>
</dbReference>
<dbReference type="OrthoDB" id="9813903at2"/>
<name>A0A1H0UI44_9BURK</name>
<feature type="domain" description="GGDEF" evidence="4">
    <location>
        <begin position="312"/>
        <end position="445"/>
    </location>
</feature>
<dbReference type="InterPro" id="IPR035965">
    <property type="entry name" value="PAS-like_dom_sf"/>
</dbReference>
<dbReference type="PANTHER" id="PTHR44757:SF2">
    <property type="entry name" value="BIOFILM ARCHITECTURE MAINTENANCE PROTEIN MBAA"/>
    <property type="match status" value="1"/>
</dbReference>
<evidence type="ECO:0000256" key="2">
    <source>
        <dbReference type="SAM" id="MobiDB-lite"/>
    </source>
</evidence>
<protein>
    <submittedName>
        <fullName evidence="5">Diguanylate cyclase (GGDEF) domain-containing protein</fullName>
    </submittedName>
</protein>
<dbReference type="AlphaFoldDB" id="A0A1H0UI44"/>
<gene>
    <name evidence="5" type="ORF">SAMN04489708_12018</name>
</gene>